<dbReference type="InterPro" id="IPR046200">
    <property type="entry name" value="DUF6233"/>
</dbReference>
<evidence type="ECO:0000313" key="3">
    <source>
        <dbReference type="Proteomes" id="UP001180489"/>
    </source>
</evidence>
<dbReference type="RefSeq" id="WP_311637624.1">
    <property type="nucleotide sequence ID" value="NZ_JAVRFF010000061.1"/>
</dbReference>
<comment type="caution">
    <text evidence="2">The sequence shown here is derived from an EMBL/GenBank/DDBJ whole genome shotgun (WGS) entry which is preliminary data.</text>
</comment>
<name>A0ABU2UXA1_9ACTN</name>
<dbReference type="Proteomes" id="UP001180489">
    <property type="component" value="Unassembled WGS sequence"/>
</dbReference>
<dbReference type="EMBL" id="JAVRFF010000061">
    <property type="protein sequence ID" value="MDT0477417.1"/>
    <property type="molecule type" value="Genomic_DNA"/>
</dbReference>
<evidence type="ECO:0000313" key="2">
    <source>
        <dbReference type="EMBL" id="MDT0477417.1"/>
    </source>
</evidence>
<sequence length="113" mass="12656">MSDLTPVERLAKLRALQQWLEYQLRETGRRIEQAEQQAARAGDYATEPERRAGRDVGVTIHTRDCPRLRHPAATLTADQAQQALIGDPRFHHPCEHCRPDVTLGTANPGPKLG</sequence>
<gene>
    <name evidence="2" type="ORF">RM863_35375</name>
</gene>
<feature type="region of interest" description="Disordered" evidence="1">
    <location>
        <begin position="34"/>
        <end position="55"/>
    </location>
</feature>
<reference evidence="2" key="1">
    <citation type="submission" date="2024-05" db="EMBL/GenBank/DDBJ databases">
        <title>30 novel species of actinomycetes from the DSMZ collection.</title>
        <authorList>
            <person name="Nouioui I."/>
        </authorList>
    </citation>
    <scope>NUCLEOTIDE SEQUENCE</scope>
    <source>
        <strain evidence="2">DSM 41014</strain>
    </source>
</reference>
<accession>A0ABU2UXA1</accession>
<organism evidence="2 3">
    <name type="scientific">Streptomyces hintoniae</name>
    <dbReference type="NCBI Taxonomy" id="3075521"/>
    <lineage>
        <taxon>Bacteria</taxon>
        <taxon>Bacillati</taxon>
        <taxon>Actinomycetota</taxon>
        <taxon>Actinomycetes</taxon>
        <taxon>Kitasatosporales</taxon>
        <taxon>Streptomycetaceae</taxon>
        <taxon>Streptomyces</taxon>
    </lineage>
</organism>
<keyword evidence="3" id="KW-1185">Reference proteome</keyword>
<dbReference type="Pfam" id="PF19746">
    <property type="entry name" value="DUF6233"/>
    <property type="match status" value="1"/>
</dbReference>
<protein>
    <submittedName>
        <fullName evidence="2">DUF6233 domain-containing protein</fullName>
    </submittedName>
</protein>
<evidence type="ECO:0000256" key="1">
    <source>
        <dbReference type="SAM" id="MobiDB-lite"/>
    </source>
</evidence>
<proteinExistence type="predicted"/>